<evidence type="ECO:0000313" key="1">
    <source>
        <dbReference type="EMBL" id="KAF4122128.1"/>
    </source>
</evidence>
<protein>
    <submittedName>
        <fullName evidence="1">DOPA 4,5-dioxygenase</fullName>
    </submittedName>
</protein>
<evidence type="ECO:0000313" key="2">
    <source>
        <dbReference type="Proteomes" id="UP000749293"/>
    </source>
</evidence>
<dbReference type="AlphaFoldDB" id="A0A9P4YUW1"/>
<dbReference type="PANTHER" id="PTHR36423:SF2">
    <property type="entry name" value="AFR070WP"/>
    <property type="match status" value="1"/>
</dbReference>
<dbReference type="EMBL" id="JAANYQ010000010">
    <property type="protein sequence ID" value="KAF4122128.1"/>
    <property type="molecule type" value="Genomic_DNA"/>
</dbReference>
<reference evidence="1" key="1">
    <citation type="submission" date="2020-03" db="EMBL/GenBank/DDBJ databases">
        <title>Site-based positive gene gene selection in Geosmithia morbida across the United States reveals a broad range of putative effectors and factors for local host and environmental adapation.</title>
        <authorList>
            <person name="Onufrak A."/>
            <person name="Murdoch R.W."/>
            <person name="Gazis R."/>
            <person name="Huff M."/>
            <person name="Staton M."/>
            <person name="Klingeman W."/>
            <person name="Hadziabdic D."/>
        </authorList>
    </citation>
    <scope>NUCLEOTIDE SEQUENCE</scope>
    <source>
        <strain evidence="1">1262</strain>
    </source>
</reference>
<name>A0A9P4YUW1_9HYPO</name>
<keyword evidence="2" id="KW-1185">Reference proteome</keyword>
<gene>
    <name evidence="1" type="ORF">GMORB2_7721</name>
</gene>
<organism evidence="1 2">
    <name type="scientific">Geosmithia morbida</name>
    <dbReference type="NCBI Taxonomy" id="1094350"/>
    <lineage>
        <taxon>Eukaryota</taxon>
        <taxon>Fungi</taxon>
        <taxon>Dikarya</taxon>
        <taxon>Ascomycota</taxon>
        <taxon>Pezizomycotina</taxon>
        <taxon>Sordariomycetes</taxon>
        <taxon>Hypocreomycetidae</taxon>
        <taxon>Hypocreales</taxon>
        <taxon>Bionectriaceae</taxon>
        <taxon>Geosmithia</taxon>
    </lineage>
</organism>
<dbReference type="PANTHER" id="PTHR36423">
    <property type="entry name" value="AFR070WP"/>
    <property type="match status" value="1"/>
</dbReference>
<dbReference type="SUPFAM" id="SSF143410">
    <property type="entry name" value="DOPA-like"/>
    <property type="match status" value="1"/>
</dbReference>
<comment type="caution">
    <text evidence="1">The sequence shown here is derived from an EMBL/GenBank/DDBJ whole genome shotgun (WGS) entry which is preliminary data.</text>
</comment>
<dbReference type="RefSeq" id="XP_035320780.1">
    <property type="nucleotide sequence ID" value="XM_035469686.1"/>
</dbReference>
<dbReference type="Gene3D" id="3.30.70.1240">
    <property type="entry name" value="DOPA-like domains"/>
    <property type="match status" value="1"/>
</dbReference>
<dbReference type="Proteomes" id="UP000749293">
    <property type="component" value="Unassembled WGS sequence"/>
</dbReference>
<proteinExistence type="predicted"/>
<dbReference type="InterPro" id="IPR014980">
    <property type="entry name" value="DOPA_dioxygen"/>
</dbReference>
<sequence length="89" mass="10018">MAMFEVNVFTPEQFGAFIPWLAVWRGNLSVLVHPNTYQPGESQAVNDLKDHTERAIWMGERVPLDVSLFQRTIVAEQTAHAGDVRHTAA</sequence>
<dbReference type="InterPro" id="IPR023389">
    <property type="entry name" value="DOPA-like_sf"/>
</dbReference>
<accession>A0A9P4YUW1</accession>
<dbReference type="OrthoDB" id="9970095at2759"/>
<dbReference type="GeneID" id="55973944"/>
<dbReference type="Pfam" id="PF08883">
    <property type="entry name" value="DOPA_dioxygen"/>
    <property type="match status" value="1"/>
</dbReference>